<dbReference type="NCBIfam" id="TIGR02122">
    <property type="entry name" value="TRAP_TAXI"/>
    <property type="match status" value="1"/>
</dbReference>
<evidence type="ECO:0000313" key="3">
    <source>
        <dbReference type="Proteomes" id="UP001595711"/>
    </source>
</evidence>
<dbReference type="SUPFAM" id="SSF53850">
    <property type="entry name" value="Periplasmic binding protein-like II"/>
    <property type="match status" value="1"/>
</dbReference>
<dbReference type="Pfam" id="PF16868">
    <property type="entry name" value="NMT1_3"/>
    <property type="match status" value="1"/>
</dbReference>
<feature type="signal peptide" evidence="1">
    <location>
        <begin position="1"/>
        <end position="29"/>
    </location>
</feature>
<name>A0ABV7VMN0_9PROT</name>
<comment type="caution">
    <text evidence="2">The sequence shown here is derived from an EMBL/GenBank/DDBJ whole genome shotgun (WGS) entry which is preliminary data.</text>
</comment>
<reference evidence="3" key="1">
    <citation type="journal article" date="2019" name="Int. J. Syst. Evol. Microbiol.">
        <title>The Global Catalogue of Microorganisms (GCM) 10K type strain sequencing project: providing services to taxonomists for standard genome sequencing and annotation.</title>
        <authorList>
            <consortium name="The Broad Institute Genomics Platform"/>
            <consortium name="The Broad Institute Genome Sequencing Center for Infectious Disease"/>
            <person name="Wu L."/>
            <person name="Ma J."/>
        </authorList>
    </citation>
    <scope>NUCLEOTIDE SEQUENCE [LARGE SCALE GENOMIC DNA]</scope>
    <source>
        <strain evidence="3">KCTC 42182</strain>
    </source>
</reference>
<dbReference type="PANTHER" id="PTHR42941">
    <property type="entry name" value="SLL1037 PROTEIN"/>
    <property type="match status" value="1"/>
</dbReference>
<organism evidence="2 3">
    <name type="scientific">Ferrovibrio xuzhouensis</name>
    <dbReference type="NCBI Taxonomy" id="1576914"/>
    <lineage>
        <taxon>Bacteria</taxon>
        <taxon>Pseudomonadati</taxon>
        <taxon>Pseudomonadota</taxon>
        <taxon>Alphaproteobacteria</taxon>
        <taxon>Rhodospirillales</taxon>
        <taxon>Rhodospirillaceae</taxon>
        <taxon>Ferrovibrio</taxon>
    </lineage>
</organism>
<evidence type="ECO:0000256" key="1">
    <source>
        <dbReference type="SAM" id="SignalP"/>
    </source>
</evidence>
<proteinExistence type="predicted"/>
<evidence type="ECO:0000313" key="2">
    <source>
        <dbReference type="EMBL" id="MFC3677952.1"/>
    </source>
</evidence>
<dbReference type="InterPro" id="IPR011852">
    <property type="entry name" value="TRAP_TAXI"/>
</dbReference>
<dbReference type="PROSITE" id="PS51318">
    <property type="entry name" value="TAT"/>
    <property type="match status" value="1"/>
</dbReference>
<keyword evidence="1" id="KW-0732">Signal</keyword>
<feature type="chain" id="PRO_5045652369" evidence="1">
    <location>
        <begin position="30"/>
        <end position="357"/>
    </location>
</feature>
<dbReference type="Gene3D" id="3.40.190.10">
    <property type="entry name" value="Periplasmic binding protein-like II"/>
    <property type="match status" value="2"/>
</dbReference>
<accession>A0ABV7VMN0</accession>
<dbReference type="CDD" id="cd13520">
    <property type="entry name" value="PBP2_TAXI_TRAP"/>
    <property type="match status" value="1"/>
</dbReference>
<dbReference type="Proteomes" id="UP001595711">
    <property type="component" value="Unassembled WGS sequence"/>
</dbReference>
<sequence length="357" mass="37237">MRRRDFLASSVAAGIAAGLLPGGAVTATAQDSSAPEASAGAPAGAPAGGGSFFRILTGSAHTTAFPVGTLIASAISNPPGSRPCDRGGSCGVPGLIAVALTSPGSVANIAAVTNGSVESGFAQADLIYSAYSGEGVYFRRAKQPNLRVLANLYPETVHLVVRRGSGIDSITDLPGKRLSIDRTGSGTRFNAEIILAAYGLRLNQMKVLEVDPGEATDLLTRGELDAFFLISGQPAPTVGDLTARGVADLVPLAGKQIDGALKRHRFFSRDIIPLGTYTDVGEVETLSIGMQWVVADSLDEDLAYQVVRALWRPQNRKILDSGVATAQKIRLGTAVTGLSTPLHPGAERFYRELRLIT</sequence>
<dbReference type="EMBL" id="JBHRYJ010000006">
    <property type="protein sequence ID" value="MFC3677952.1"/>
    <property type="molecule type" value="Genomic_DNA"/>
</dbReference>
<keyword evidence="3" id="KW-1185">Reference proteome</keyword>
<protein>
    <submittedName>
        <fullName evidence="2">TAXI family TRAP transporter solute-binding subunit</fullName>
    </submittedName>
</protein>
<dbReference type="PANTHER" id="PTHR42941:SF1">
    <property type="entry name" value="SLL1037 PROTEIN"/>
    <property type="match status" value="1"/>
</dbReference>
<gene>
    <name evidence="2" type="ORF">ACFOOQ_20535</name>
</gene>
<dbReference type="RefSeq" id="WP_379729574.1">
    <property type="nucleotide sequence ID" value="NZ_JBHRYJ010000006.1"/>
</dbReference>
<dbReference type="InterPro" id="IPR006311">
    <property type="entry name" value="TAT_signal"/>
</dbReference>